<reference evidence="2" key="1">
    <citation type="submission" date="2020-03" db="EMBL/GenBank/DDBJ databases">
        <authorList>
            <person name="Chebbi M.A."/>
            <person name="Drezen J.M."/>
        </authorList>
    </citation>
    <scope>NUCLEOTIDE SEQUENCE</scope>
    <source>
        <tissue evidence="2">Whole body</tissue>
    </source>
</reference>
<dbReference type="OrthoDB" id="7689914at2759"/>
<feature type="region of interest" description="Disordered" evidence="1">
    <location>
        <begin position="351"/>
        <end position="407"/>
    </location>
</feature>
<dbReference type="AlphaFoldDB" id="A0A8J5QQT8"/>
<feature type="region of interest" description="Disordered" evidence="1">
    <location>
        <begin position="69"/>
        <end position="108"/>
    </location>
</feature>
<proteinExistence type="predicted"/>
<dbReference type="Proteomes" id="UP000729913">
    <property type="component" value="Unassembled WGS sequence"/>
</dbReference>
<feature type="region of interest" description="Disordered" evidence="1">
    <location>
        <begin position="155"/>
        <end position="206"/>
    </location>
</feature>
<feature type="compositionally biased region" description="Basic residues" evidence="1">
    <location>
        <begin position="363"/>
        <end position="373"/>
    </location>
</feature>
<comment type="caution">
    <text evidence="2">The sequence shown here is derived from an EMBL/GenBank/DDBJ whole genome shotgun (WGS) entry which is preliminary data.</text>
</comment>
<organism evidence="2 3">
    <name type="scientific">Cotesia typhae</name>
    <dbReference type="NCBI Taxonomy" id="2053667"/>
    <lineage>
        <taxon>Eukaryota</taxon>
        <taxon>Metazoa</taxon>
        <taxon>Ecdysozoa</taxon>
        <taxon>Arthropoda</taxon>
        <taxon>Hexapoda</taxon>
        <taxon>Insecta</taxon>
        <taxon>Pterygota</taxon>
        <taxon>Neoptera</taxon>
        <taxon>Endopterygota</taxon>
        <taxon>Hymenoptera</taxon>
        <taxon>Apocrita</taxon>
        <taxon>Ichneumonoidea</taxon>
        <taxon>Braconidae</taxon>
        <taxon>Microgastrinae</taxon>
        <taxon>Cotesia</taxon>
    </lineage>
</organism>
<feature type="compositionally biased region" description="Basic and acidic residues" evidence="1">
    <location>
        <begin position="87"/>
        <end position="108"/>
    </location>
</feature>
<keyword evidence="3" id="KW-1185">Reference proteome</keyword>
<feature type="compositionally biased region" description="Basic and acidic residues" evidence="1">
    <location>
        <begin position="374"/>
        <end position="387"/>
    </location>
</feature>
<name>A0A8J5QQT8_9HYME</name>
<feature type="compositionally biased region" description="Low complexity" evidence="1">
    <location>
        <begin position="179"/>
        <end position="204"/>
    </location>
</feature>
<dbReference type="EMBL" id="JAAOIC020000032">
    <property type="protein sequence ID" value="KAG8039650.1"/>
    <property type="molecule type" value="Genomic_DNA"/>
</dbReference>
<evidence type="ECO:0000313" key="3">
    <source>
        <dbReference type="Proteomes" id="UP000729913"/>
    </source>
</evidence>
<feature type="region of interest" description="Disordered" evidence="1">
    <location>
        <begin position="257"/>
        <end position="287"/>
    </location>
</feature>
<reference evidence="2" key="2">
    <citation type="submission" date="2021-04" db="EMBL/GenBank/DDBJ databases">
        <title>Genome-wide patterns of bracovirus chromosomal integration into multiple host tissues during parasitism.</title>
        <authorList>
            <person name="Chebbi M.A.C."/>
        </authorList>
    </citation>
    <scope>NUCLEOTIDE SEQUENCE</scope>
    <source>
        <tissue evidence="2">Whole body</tissue>
    </source>
</reference>
<feature type="compositionally biased region" description="Basic and acidic residues" evidence="1">
    <location>
        <begin position="257"/>
        <end position="266"/>
    </location>
</feature>
<accession>A0A8J5QQT8</accession>
<protein>
    <submittedName>
        <fullName evidence="2">Uncharacterized protein</fullName>
    </submittedName>
</protein>
<gene>
    <name evidence="2" type="ORF">G9C98_000379</name>
</gene>
<feature type="region of interest" description="Disordered" evidence="1">
    <location>
        <begin position="19"/>
        <end position="42"/>
    </location>
</feature>
<feature type="compositionally biased region" description="Low complexity" evidence="1">
    <location>
        <begin position="267"/>
        <end position="276"/>
    </location>
</feature>
<sequence>MESKAIAALNRLKEIDKKYKHKKISSDSSKSSDEGKVLRPTLNIKLPNPYEEYIESNTDESEHIVVRVIDDTPKARSRQSSDDNSEDAIKSVKEGDAKDIKDSSSREEISEIIEDVSETFQEVTDKSFNGHFNLDDGVIGAEDVGKNESDEILTDKYSESFESPDSDVSKSRSVKVRKSTSVSESVETKSSSLNNSRSNKSLESIASGTISEKVLSEVEIEKKLSSESVKLSDIVEDNDENKLPSLELIQNNFCNDQSKKTEEKLSSSKYESSNTKHSSHNNFTVEKSKKISETIQTISDNKFSVPTIESDKYISESTKIYSHKLIVKKNKKSSDSRQSVSNHEFIISKSETNDSSSEYIKSSSHKSIVKKSKKNNDVRQTVSDHEGYSSSSSSSSKKKYPKNIPNSSRNLEKKLIQSHCHFKQEQQRLNSSMINYIQKIEEEHQRLLTWPKNLIFPSRVNVKTVKPLEFPHISGFVRPDFKFNEDEDINMEILRNRLLDIRQWIKDQYVIYKEHYDLADSLNKTYTSY</sequence>
<evidence type="ECO:0000256" key="1">
    <source>
        <dbReference type="SAM" id="MobiDB-lite"/>
    </source>
</evidence>
<evidence type="ECO:0000313" key="2">
    <source>
        <dbReference type="EMBL" id="KAG8039650.1"/>
    </source>
</evidence>